<dbReference type="Gene3D" id="2.60.120.430">
    <property type="entry name" value="Galactose-binding lectin"/>
    <property type="match status" value="2"/>
</dbReference>
<comment type="subcellular location">
    <subcellularLocation>
        <location evidence="1">Cell membrane</location>
        <topology evidence="1">Single-pass type I membrane protein</topology>
    </subcellularLocation>
</comment>
<comment type="catalytic activity">
    <reaction evidence="16">
        <text>L-seryl-[protein] + ATP = O-phospho-L-seryl-[protein] + ADP + H(+)</text>
        <dbReference type="Rhea" id="RHEA:17989"/>
        <dbReference type="Rhea" id="RHEA-COMP:9863"/>
        <dbReference type="Rhea" id="RHEA-COMP:11604"/>
        <dbReference type="ChEBI" id="CHEBI:15378"/>
        <dbReference type="ChEBI" id="CHEBI:29999"/>
        <dbReference type="ChEBI" id="CHEBI:30616"/>
        <dbReference type="ChEBI" id="CHEBI:83421"/>
        <dbReference type="ChEBI" id="CHEBI:456216"/>
        <dbReference type="EC" id="2.7.11.1"/>
    </reaction>
</comment>
<dbReference type="Gene3D" id="3.30.200.20">
    <property type="entry name" value="Phosphorylase Kinase, domain 1"/>
    <property type="match status" value="1"/>
</dbReference>
<dbReference type="FunFam" id="2.60.120.430:FF:000007">
    <property type="entry name" value="FERONIA receptor-like kinase"/>
    <property type="match status" value="1"/>
</dbReference>
<keyword evidence="7 18" id="KW-0732">Signal</keyword>
<dbReference type="CDD" id="cd14066">
    <property type="entry name" value="STKc_IRAK"/>
    <property type="match status" value="1"/>
</dbReference>
<evidence type="ECO:0000256" key="3">
    <source>
        <dbReference type="ARBA" id="ARBA00022475"/>
    </source>
</evidence>
<keyword evidence="14" id="KW-0278">Fertilization</keyword>
<dbReference type="PANTHER" id="PTHR34590:SF5">
    <property type="entry name" value="OS04G0586500 PROTEIN"/>
    <property type="match status" value="1"/>
</dbReference>
<evidence type="ECO:0000256" key="1">
    <source>
        <dbReference type="ARBA" id="ARBA00004251"/>
    </source>
</evidence>
<evidence type="ECO:0000256" key="7">
    <source>
        <dbReference type="ARBA" id="ARBA00022729"/>
    </source>
</evidence>
<keyword evidence="5" id="KW-0808">Transferase</keyword>
<comment type="catalytic activity">
    <reaction evidence="15">
        <text>L-threonyl-[protein] + ATP = O-phospho-L-threonyl-[protein] + ADP + H(+)</text>
        <dbReference type="Rhea" id="RHEA:46608"/>
        <dbReference type="Rhea" id="RHEA-COMP:11060"/>
        <dbReference type="Rhea" id="RHEA-COMP:11605"/>
        <dbReference type="ChEBI" id="CHEBI:15378"/>
        <dbReference type="ChEBI" id="CHEBI:30013"/>
        <dbReference type="ChEBI" id="CHEBI:30616"/>
        <dbReference type="ChEBI" id="CHEBI:61977"/>
        <dbReference type="ChEBI" id="CHEBI:456216"/>
        <dbReference type="EC" id="2.7.11.1"/>
    </reaction>
</comment>
<dbReference type="InterPro" id="IPR011009">
    <property type="entry name" value="Kinase-like_dom_sf"/>
</dbReference>
<dbReference type="EMBL" id="CAXHTB010000015">
    <property type="protein sequence ID" value="CAL0321019.1"/>
    <property type="molecule type" value="Genomic_DNA"/>
</dbReference>
<keyword evidence="13" id="KW-0325">Glycoprotein</keyword>
<keyword evidence="3" id="KW-1003">Cell membrane</keyword>
<dbReference type="InterPro" id="IPR001245">
    <property type="entry name" value="Ser-Thr/Tyr_kinase_cat_dom"/>
</dbReference>
<dbReference type="PROSITE" id="PS00107">
    <property type="entry name" value="PROTEIN_KINASE_ATP"/>
    <property type="match status" value="1"/>
</dbReference>
<evidence type="ECO:0000256" key="17">
    <source>
        <dbReference type="PROSITE-ProRule" id="PRU10141"/>
    </source>
</evidence>
<evidence type="ECO:0000256" key="13">
    <source>
        <dbReference type="ARBA" id="ARBA00023180"/>
    </source>
</evidence>
<feature type="signal peptide" evidence="18">
    <location>
        <begin position="1"/>
        <end position="22"/>
    </location>
</feature>
<keyword evidence="11" id="KW-1133">Transmembrane helix</keyword>
<evidence type="ECO:0000313" key="21">
    <source>
        <dbReference type="Proteomes" id="UP001497480"/>
    </source>
</evidence>
<dbReference type="Gene3D" id="1.10.510.10">
    <property type="entry name" value="Transferase(Phosphotransferase) domain 1"/>
    <property type="match status" value="1"/>
</dbReference>
<evidence type="ECO:0000256" key="14">
    <source>
        <dbReference type="ARBA" id="ARBA00023279"/>
    </source>
</evidence>
<dbReference type="InterPro" id="IPR017441">
    <property type="entry name" value="Protein_kinase_ATP_BS"/>
</dbReference>
<keyword evidence="6" id="KW-0812">Transmembrane</keyword>
<evidence type="ECO:0000256" key="16">
    <source>
        <dbReference type="ARBA" id="ARBA00048679"/>
    </source>
</evidence>
<dbReference type="Proteomes" id="UP001497480">
    <property type="component" value="Unassembled WGS sequence"/>
</dbReference>
<sequence length="869" mass="96408">MHDPNALVSLICTLVLLHALHASSKDSDPLILGCGLGEGGGKDGDGRQWLPDNKYVSGGNSITSKASFQDPSLLSEVPYMTARIFTSEATYKFPVQTDKRYWLRLHFYPSVYDSYNPSDSYFSVTANGVTLLRNFSASITCQALSQAYLDREYSLAPLNSDTLTLVFKPSDKHNGAFAFVNGIQLIQMPEIFDSASLVGYDDQTVDAKSLHFQTMFRLNVGGQYISPNQDSGLSRMWYDDTPYIYGAATGVTNQAAKDVKIDYQSMPQYIAPSSVYSTSRSMGNNKDINMGYNLSWIFQVDPNSMYLTRLHFCDYYYSKVNEIVFNIFVNNQTAQAQADVIGWTGGKGVPTYKDYVVYVQDSAGEDQLWLALHPAPDSKPEFYDALLNGVEIFKLNDTNLSGPNPQPSDMMVEHEVKERKFEDKETHYNKTFVIGGAAGSVVGVALVAAICIVVHKRKKRSPGSYSHNSSWLPLYGNTHTSGNSKSTISGKSTVGSSNLSAMAQGLCRYFSLQEMKQATKNFDESNVIGVGGFGKVYKGVIDNGFKVAVKRSNPQSEQGVNEFQTEIEMLSKLRHKHLVSLIGFCEEGEEMCLVYDFMALGTMREHLYKGNKPTSTLSWKQRLEICIGAARGLHYLHTGAKYTIIHRDVKTTNILLDENFVAKVSDFGLSKTGPNMNQGHVSTVVKGSFGYLDPEYFRRQQLTEKSDVYSFGVVLFEALCARPVLNPSLPKEQVSLAEWALSCKRKGTLEDIIDPSLKGKINPESLKKFIDTAEKCLSDHGLDRPSMNDLCWNLEFALNLQENPDGSPASSSHVVECESEEVSLKDHNDNMAAHYKNLSLGSENDVSQESRNIASCFEDAVEFEATKPS</sequence>
<dbReference type="EC" id="2.7.11.1" evidence="2"/>
<evidence type="ECO:0000256" key="10">
    <source>
        <dbReference type="ARBA" id="ARBA00022840"/>
    </source>
</evidence>
<dbReference type="Pfam" id="PF07714">
    <property type="entry name" value="PK_Tyr_Ser-Thr"/>
    <property type="match status" value="1"/>
</dbReference>
<dbReference type="SUPFAM" id="SSF56112">
    <property type="entry name" value="Protein kinase-like (PK-like)"/>
    <property type="match status" value="1"/>
</dbReference>
<dbReference type="InterPro" id="IPR008271">
    <property type="entry name" value="Ser/Thr_kinase_AS"/>
</dbReference>
<dbReference type="GO" id="GO:0005524">
    <property type="term" value="F:ATP binding"/>
    <property type="evidence" value="ECO:0007669"/>
    <property type="project" value="UniProtKB-UniRule"/>
</dbReference>
<feature type="domain" description="Protein kinase" evidence="19">
    <location>
        <begin position="522"/>
        <end position="797"/>
    </location>
</feature>
<keyword evidence="8 17" id="KW-0547">Nucleotide-binding</keyword>
<reference evidence="20 21" key="1">
    <citation type="submission" date="2024-03" db="EMBL/GenBank/DDBJ databases">
        <authorList>
            <person name="Martinez-Hernandez J."/>
        </authorList>
    </citation>
    <scope>NUCLEOTIDE SEQUENCE [LARGE SCALE GENOMIC DNA]</scope>
</reference>
<gene>
    <name evidence="20" type="ORF">LLUT_LOCUS22079</name>
</gene>
<evidence type="ECO:0000256" key="8">
    <source>
        <dbReference type="ARBA" id="ARBA00022741"/>
    </source>
</evidence>
<protein>
    <recommendedName>
        <fullName evidence="2">non-specific serine/threonine protein kinase</fullName>
        <ecNumber evidence="2">2.7.11.1</ecNumber>
    </recommendedName>
</protein>
<dbReference type="GO" id="GO:0005886">
    <property type="term" value="C:plasma membrane"/>
    <property type="evidence" value="ECO:0007669"/>
    <property type="project" value="UniProtKB-SubCell"/>
</dbReference>
<dbReference type="InterPro" id="IPR024788">
    <property type="entry name" value="Malectin-like_Carb-bd_dom"/>
</dbReference>
<evidence type="ECO:0000256" key="5">
    <source>
        <dbReference type="ARBA" id="ARBA00022679"/>
    </source>
</evidence>
<dbReference type="InterPro" id="IPR000719">
    <property type="entry name" value="Prot_kinase_dom"/>
</dbReference>
<evidence type="ECO:0000256" key="15">
    <source>
        <dbReference type="ARBA" id="ARBA00047899"/>
    </source>
</evidence>
<evidence type="ECO:0000256" key="11">
    <source>
        <dbReference type="ARBA" id="ARBA00022989"/>
    </source>
</evidence>
<evidence type="ECO:0000313" key="20">
    <source>
        <dbReference type="EMBL" id="CAL0321019.1"/>
    </source>
</evidence>
<dbReference type="GO" id="GO:0004714">
    <property type="term" value="F:transmembrane receptor protein tyrosine kinase activity"/>
    <property type="evidence" value="ECO:0007669"/>
    <property type="project" value="InterPro"/>
</dbReference>
<feature type="chain" id="PRO_5043505860" description="non-specific serine/threonine protein kinase" evidence="18">
    <location>
        <begin position="23"/>
        <end position="869"/>
    </location>
</feature>
<dbReference type="PANTHER" id="PTHR34590">
    <property type="entry name" value="OS03G0124300 PROTEIN-RELATED"/>
    <property type="match status" value="1"/>
</dbReference>
<organism evidence="20 21">
    <name type="scientific">Lupinus luteus</name>
    <name type="common">European yellow lupine</name>
    <dbReference type="NCBI Taxonomy" id="3873"/>
    <lineage>
        <taxon>Eukaryota</taxon>
        <taxon>Viridiplantae</taxon>
        <taxon>Streptophyta</taxon>
        <taxon>Embryophyta</taxon>
        <taxon>Tracheophyta</taxon>
        <taxon>Spermatophyta</taxon>
        <taxon>Magnoliopsida</taxon>
        <taxon>eudicotyledons</taxon>
        <taxon>Gunneridae</taxon>
        <taxon>Pentapetalae</taxon>
        <taxon>rosids</taxon>
        <taxon>fabids</taxon>
        <taxon>Fabales</taxon>
        <taxon>Fabaceae</taxon>
        <taxon>Papilionoideae</taxon>
        <taxon>50 kb inversion clade</taxon>
        <taxon>genistoids sensu lato</taxon>
        <taxon>core genistoids</taxon>
        <taxon>Genisteae</taxon>
        <taxon>Lupinus</taxon>
    </lineage>
</organism>
<evidence type="ECO:0000256" key="4">
    <source>
        <dbReference type="ARBA" id="ARBA00022527"/>
    </source>
</evidence>
<dbReference type="FunFam" id="1.10.510.10:FF:000058">
    <property type="entry name" value="Receptor-like protein kinase FERONIA"/>
    <property type="match status" value="1"/>
</dbReference>
<dbReference type="GO" id="GO:0004674">
    <property type="term" value="F:protein serine/threonine kinase activity"/>
    <property type="evidence" value="ECO:0007669"/>
    <property type="project" value="UniProtKB-KW"/>
</dbReference>
<dbReference type="PROSITE" id="PS50011">
    <property type="entry name" value="PROTEIN_KINASE_DOM"/>
    <property type="match status" value="1"/>
</dbReference>
<dbReference type="SMART" id="SM00220">
    <property type="entry name" value="S_TKc"/>
    <property type="match status" value="1"/>
</dbReference>
<keyword evidence="9" id="KW-0418">Kinase</keyword>
<dbReference type="PROSITE" id="PS00108">
    <property type="entry name" value="PROTEIN_KINASE_ST"/>
    <property type="match status" value="1"/>
</dbReference>
<evidence type="ECO:0000259" key="19">
    <source>
        <dbReference type="PROSITE" id="PS50011"/>
    </source>
</evidence>
<evidence type="ECO:0000256" key="12">
    <source>
        <dbReference type="ARBA" id="ARBA00023136"/>
    </source>
</evidence>
<accession>A0AAV1XH44</accession>
<feature type="binding site" evidence="17">
    <location>
        <position position="550"/>
    </location>
    <ligand>
        <name>ATP</name>
        <dbReference type="ChEBI" id="CHEBI:30616"/>
    </ligand>
</feature>
<dbReference type="FunFam" id="3.30.200.20:FF:000039">
    <property type="entry name" value="receptor-like protein kinase FERONIA"/>
    <property type="match status" value="1"/>
</dbReference>
<proteinExistence type="predicted"/>
<evidence type="ECO:0000256" key="9">
    <source>
        <dbReference type="ARBA" id="ARBA00022777"/>
    </source>
</evidence>
<dbReference type="FunFam" id="2.60.120.430:FF:000003">
    <property type="entry name" value="FERONIA receptor-like kinase"/>
    <property type="match status" value="1"/>
</dbReference>
<keyword evidence="10 17" id="KW-0067">ATP-binding</keyword>
<comment type="caution">
    <text evidence="20">The sequence shown here is derived from an EMBL/GenBank/DDBJ whole genome shotgun (WGS) entry which is preliminary data.</text>
</comment>
<name>A0AAV1XH44_LUPLU</name>
<evidence type="ECO:0000256" key="6">
    <source>
        <dbReference type="ARBA" id="ARBA00022692"/>
    </source>
</evidence>
<dbReference type="InterPro" id="IPR045272">
    <property type="entry name" value="ANXUR1/2-like"/>
</dbReference>
<keyword evidence="12" id="KW-0472">Membrane</keyword>
<keyword evidence="21" id="KW-1185">Reference proteome</keyword>
<evidence type="ECO:0000256" key="2">
    <source>
        <dbReference type="ARBA" id="ARBA00012513"/>
    </source>
</evidence>
<dbReference type="AlphaFoldDB" id="A0AAV1XH44"/>
<keyword evidence="4" id="KW-0723">Serine/threonine-protein kinase</keyword>
<evidence type="ECO:0000256" key="18">
    <source>
        <dbReference type="SAM" id="SignalP"/>
    </source>
</evidence>
<dbReference type="Pfam" id="PF12819">
    <property type="entry name" value="Malectin_like"/>
    <property type="match status" value="1"/>
</dbReference>